<dbReference type="GO" id="GO:0016020">
    <property type="term" value="C:membrane"/>
    <property type="evidence" value="ECO:0007669"/>
    <property type="project" value="UniProtKB-SubCell"/>
</dbReference>
<dbReference type="InterPro" id="IPR037185">
    <property type="entry name" value="EmrE-like"/>
</dbReference>
<feature type="domain" description="Sugar phosphate transporter" evidence="7">
    <location>
        <begin position="34"/>
        <end position="361"/>
    </location>
</feature>
<evidence type="ECO:0000256" key="2">
    <source>
        <dbReference type="ARBA" id="ARBA00022692"/>
    </source>
</evidence>
<protein>
    <recommendedName>
        <fullName evidence="7">Sugar phosphate transporter domain-containing protein</fullName>
    </recommendedName>
</protein>
<dbReference type="InterPro" id="IPR050186">
    <property type="entry name" value="TPT_transporter"/>
</dbReference>
<evidence type="ECO:0000256" key="5">
    <source>
        <dbReference type="SAM" id="MobiDB-lite"/>
    </source>
</evidence>
<keyword evidence="2 6" id="KW-0812">Transmembrane</keyword>
<dbReference type="InterPro" id="IPR004853">
    <property type="entry name" value="Sugar_P_trans_dom"/>
</dbReference>
<evidence type="ECO:0000256" key="3">
    <source>
        <dbReference type="ARBA" id="ARBA00022989"/>
    </source>
</evidence>
<dbReference type="AlphaFoldDB" id="A0AAD7UCS8"/>
<gene>
    <name evidence="8" type="ORF">CTAYLR_010203</name>
</gene>
<evidence type="ECO:0000256" key="1">
    <source>
        <dbReference type="ARBA" id="ARBA00004141"/>
    </source>
</evidence>
<evidence type="ECO:0000259" key="7">
    <source>
        <dbReference type="Pfam" id="PF03151"/>
    </source>
</evidence>
<evidence type="ECO:0000313" key="9">
    <source>
        <dbReference type="Proteomes" id="UP001230188"/>
    </source>
</evidence>
<keyword evidence="9" id="KW-1185">Reference proteome</keyword>
<evidence type="ECO:0000256" key="6">
    <source>
        <dbReference type="SAM" id="Phobius"/>
    </source>
</evidence>
<feature type="transmembrane region" description="Helical" evidence="6">
    <location>
        <begin position="342"/>
        <end position="363"/>
    </location>
</feature>
<keyword evidence="3 6" id="KW-1133">Transmembrane helix</keyword>
<feature type="transmembrane region" description="Helical" evidence="6">
    <location>
        <begin position="113"/>
        <end position="135"/>
    </location>
</feature>
<feature type="transmembrane region" description="Helical" evidence="6">
    <location>
        <begin position="297"/>
        <end position="322"/>
    </location>
</feature>
<feature type="compositionally biased region" description="Basic and acidic residues" evidence="5">
    <location>
        <begin position="370"/>
        <end position="380"/>
    </location>
</feature>
<sequence>MSLGVRMDDASSSKEDIPRLLAQKHGSKGQLGTVLFYIGSWYLASLGCLLLNKTILSDLGASSAQLGLCQMVATASFGGLKMLSLNSQSDAKPSATSVKVNRSREATVRTRQLRLTLLALATLRMASVILGLVSLKHVPASFTETVKSTAPLFTVYLQHLVLGMKTTPQVLASLVPVMAGLVVCAHAEVQFDAIGFWAAVGNNVIDCLQNVLSKKTLEMLTPIHLQFYTSVLALVFQIPILVVRDVRLGLVLDPQVWNPRVVWNPLLLVGSARNVIAAATSSMLVSRRTLVYYAADLVCYHAQSIAAYFVVASLTPVSVSVANTLKRSLLIALSVAYFGNQMTLASVLGVLIVIAGVCLYNAARARFPAPDDHPPHRRDALANNNNNDDDDDDDDGHVRHGGPRRDSACTVRLQRVMSMPSYA</sequence>
<dbReference type="PANTHER" id="PTHR11132">
    <property type="entry name" value="SOLUTE CARRIER FAMILY 35"/>
    <property type="match status" value="1"/>
</dbReference>
<accession>A0AAD7UCS8</accession>
<evidence type="ECO:0000313" key="8">
    <source>
        <dbReference type="EMBL" id="KAJ8602624.1"/>
    </source>
</evidence>
<keyword evidence="4 6" id="KW-0472">Membrane</keyword>
<feature type="transmembrane region" description="Helical" evidence="6">
    <location>
        <begin position="223"/>
        <end position="242"/>
    </location>
</feature>
<reference evidence="8" key="1">
    <citation type="submission" date="2023-01" db="EMBL/GenBank/DDBJ databases">
        <title>Metagenome sequencing of chrysophaentin producing Chrysophaeum taylorii.</title>
        <authorList>
            <person name="Davison J."/>
            <person name="Bewley C."/>
        </authorList>
    </citation>
    <scope>NUCLEOTIDE SEQUENCE</scope>
    <source>
        <strain evidence="8">NIES-1699</strain>
    </source>
</reference>
<name>A0AAD7UCS8_9STRA</name>
<dbReference type="EMBL" id="JAQMWT010000374">
    <property type="protein sequence ID" value="KAJ8602624.1"/>
    <property type="molecule type" value="Genomic_DNA"/>
</dbReference>
<organism evidence="8 9">
    <name type="scientific">Chrysophaeum taylorii</name>
    <dbReference type="NCBI Taxonomy" id="2483200"/>
    <lineage>
        <taxon>Eukaryota</taxon>
        <taxon>Sar</taxon>
        <taxon>Stramenopiles</taxon>
        <taxon>Ochrophyta</taxon>
        <taxon>Pelagophyceae</taxon>
        <taxon>Pelagomonadales</taxon>
        <taxon>Pelagomonadaceae</taxon>
        <taxon>Chrysophaeum</taxon>
    </lineage>
</organism>
<proteinExistence type="predicted"/>
<feature type="region of interest" description="Disordered" evidence="5">
    <location>
        <begin position="370"/>
        <end position="405"/>
    </location>
</feature>
<evidence type="ECO:0000256" key="4">
    <source>
        <dbReference type="ARBA" id="ARBA00023136"/>
    </source>
</evidence>
<feature type="transmembrane region" description="Helical" evidence="6">
    <location>
        <begin position="34"/>
        <end position="52"/>
    </location>
</feature>
<comment type="subcellular location">
    <subcellularLocation>
        <location evidence="1">Membrane</location>
        <topology evidence="1">Multi-pass membrane protein</topology>
    </subcellularLocation>
</comment>
<comment type="caution">
    <text evidence="8">The sequence shown here is derived from an EMBL/GenBank/DDBJ whole genome shotgun (WGS) entry which is preliminary data.</text>
</comment>
<dbReference type="SUPFAM" id="SSF103481">
    <property type="entry name" value="Multidrug resistance efflux transporter EmrE"/>
    <property type="match status" value="1"/>
</dbReference>
<dbReference type="Proteomes" id="UP001230188">
    <property type="component" value="Unassembled WGS sequence"/>
</dbReference>
<dbReference type="Pfam" id="PF03151">
    <property type="entry name" value="TPT"/>
    <property type="match status" value="1"/>
</dbReference>